<protein>
    <submittedName>
        <fullName evidence="6">ZIP family metal transporter</fullName>
    </submittedName>
</protein>
<dbReference type="EMBL" id="JBHSEG010000009">
    <property type="protein sequence ID" value="MFC4455390.1"/>
    <property type="molecule type" value="Genomic_DNA"/>
</dbReference>
<reference evidence="7" key="1">
    <citation type="journal article" date="2019" name="Int. J. Syst. Evol. Microbiol.">
        <title>The Global Catalogue of Microorganisms (GCM) 10K type strain sequencing project: providing services to taxonomists for standard genome sequencing and annotation.</title>
        <authorList>
            <consortium name="The Broad Institute Genomics Platform"/>
            <consortium name="The Broad Institute Genome Sequencing Center for Infectious Disease"/>
            <person name="Wu L."/>
            <person name="Ma J."/>
        </authorList>
    </citation>
    <scope>NUCLEOTIDE SEQUENCE [LARGE SCALE GENOMIC DNA]</scope>
    <source>
        <strain evidence="7">CCUG 39970</strain>
    </source>
</reference>
<evidence type="ECO:0000256" key="5">
    <source>
        <dbReference type="SAM" id="Phobius"/>
    </source>
</evidence>
<dbReference type="PANTHER" id="PTHR11040">
    <property type="entry name" value="ZINC/IRON TRANSPORTER"/>
    <property type="match status" value="1"/>
</dbReference>
<proteinExistence type="inferred from homology"/>
<evidence type="ECO:0000256" key="1">
    <source>
        <dbReference type="ARBA" id="ARBA00004651"/>
    </source>
</evidence>
<feature type="transmembrane region" description="Helical" evidence="5">
    <location>
        <begin position="51"/>
        <end position="71"/>
    </location>
</feature>
<feature type="transmembrane region" description="Helical" evidence="5">
    <location>
        <begin position="242"/>
        <end position="261"/>
    </location>
</feature>
<comment type="subcellular location">
    <subcellularLocation>
        <location evidence="1">Cell membrane</location>
        <topology evidence="1">Multi-pass membrane protein</topology>
    </subcellularLocation>
</comment>
<feature type="transmembrane region" description="Helical" evidence="5">
    <location>
        <begin position="83"/>
        <end position="102"/>
    </location>
</feature>
<dbReference type="PANTHER" id="PTHR11040:SF211">
    <property type="entry name" value="ZINC TRANSPORTER ZIP11"/>
    <property type="match status" value="1"/>
</dbReference>
<dbReference type="Proteomes" id="UP001595939">
    <property type="component" value="Unassembled WGS sequence"/>
</dbReference>
<feature type="transmembrane region" description="Helical" evidence="5">
    <location>
        <begin position="214"/>
        <end position="236"/>
    </location>
</feature>
<evidence type="ECO:0000256" key="3">
    <source>
        <dbReference type="ARBA" id="ARBA00022475"/>
    </source>
</evidence>
<comment type="caution">
    <text evidence="6">The sequence shown here is derived from an EMBL/GenBank/DDBJ whole genome shotgun (WGS) entry which is preliminary data.</text>
</comment>
<evidence type="ECO:0000313" key="7">
    <source>
        <dbReference type="Proteomes" id="UP001595939"/>
    </source>
</evidence>
<accession>A0ABV8Y8Q2</accession>
<comment type="similarity">
    <text evidence="2">Belongs to the ZIP transporter (TC 2.A.5) family.</text>
</comment>
<keyword evidence="5" id="KW-1133">Transmembrane helix</keyword>
<keyword evidence="5" id="KW-0812">Transmembrane</keyword>
<keyword evidence="3" id="KW-1003">Cell membrane</keyword>
<dbReference type="RefSeq" id="WP_380130036.1">
    <property type="nucleotide sequence ID" value="NZ_JBHSEG010000009.1"/>
</dbReference>
<keyword evidence="4" id="KW-0862">Zinc</keyword>
<feature type="transmembrane region" description="Helical" evidence="5">
    <location>
        <begin position="20"/>
        <end position="44"/>
    </location>
</feature>
<name>A0ABV8Y8Q2_9DEIO</name>
<keyword evidence="5" id="KW-0472">Membrane</keyword>
<sequence length="264" mass="26502">MPGPAGRAGPTAWEAADVPGVLVAGGWGLLAGAALIVGALIGLYVRLSKRWISSIMALGAGVLVSAVAFDLMDEAFQKGGFDAASIGLVAGAVVYFLADLLVSRQGGRHRKRSGGQQGQDSQAGLAIFLGSLLDGVPESLAIGVSLLAGGTVSWVFVAAVFLSNVPEGLSGAAGMKNAGRSPRYIFLLWSSVVVASALAAALGYLLLRGADPNITAGIQAFAAGAVLAMLASTMMPEAYEEGGAVVGLLTALGFLAAFTLGKLQ</sequence>
<evidence type="ECO:0000256" key="4">
    <source>
        <dbReference type="ARBA" id="ARBA00022833"/>
    </source>
</evidence>
<keyword evidence="7" id="KW-1185">Reference proteome</keyword>
<evidence type="ECO:0000256" key="2">
    <source>
        <dbReference type="ARBA" id="ARBA00006939"/>
    </source>
</evidence>
<feature type="transmembrane region" description="Helical" evidence="5">
    <location>
        <begin position="140"/>
        <end position="164"/>
    </location>
</feature>
<evidence type="ECO:0000313" key="6">
    <source>
        <dbReference type="EMBL" id="MFC4455390.1"/>
    </source>
</evidence>
<gene>
    <name evidence="6" type="ORF">ACFO0P_16560</name>
</gene>
<organism evidence="6 7">
    <name type="scientific">Deinococcus sonorensis</name>
    <dbReference type="NCBI Taxonomy" id="309891"/>
    <lineage>
        <taxon>Bacteria</taxon>
        <taxon>Thermotogati</taxon>
        <taxon>Deinococcota</taxon>
        <taxon>Deinococci</taxon>
        <taxon>Deinococcales</taxon>
        <taxon>Deinococcaceae</taxon>
        <taxon>Deinococcus</taxon>
    </lineage>
</organism>
<feature type="transmembrane region" description="Helical" evidence="5">
    <location>
        <begin position="184"/>
        <end position="207"/>
    </location>
</feature>